<reference evidence="2" key="2">
    <citation type="submission" date="2021-04" db="EMBL/GenBank/DDBJ databases">
        <authorList>
            <person name="Gilroy R."/>
        </authorList>
    </citation>
    <scope>NUCLEOTIDE SEQUENCE</scope>
    <source>
        <strain evidence="2">CHK189-11263</strain>
    </source>
</reference>
<dbReference type="NCBIfam" id="TIGR04088">
    <property type="entry name" value="cognate_SipW"/>
    <property type="match status" value="1"/>
</dbReference>
<evidence type="ECO:0000256" key="1">
    <source>
        <dbReference type="SAM" id="Phobius"/>
    </source>
</evidence>
<feature type="transmembrane region" description="Helical" evidence="1">
    <location>
        <begin position="20"/>
        <end position="41"/>
    </location>
</feature>
<sequence length="206" mass="22411">MFDRKKYEGKRALRRWPKWLPAAAAVALIATLAVGGTLAWLSAYTQPVKNTFVMGTVPPQVTESFNQKVKEDVKVTNHGNIPAYIRVALVCTWQDDSRNVVGEPASLDDLIIDWGTEGGSETAEAPGNGWIKIGDYYYYTQPVAAGDTTFNLIDSARVKDDAATNGYHMNLQVIADSIQANPTSVVQSQWGVMVDENGAITGSTNN</sequence>
<name>A0A9D2S6L5_9FIRM</name>
<dbReference type="AlphaFoldDB" id="A0A9D2S6L5"/>
<dbReference type="EMBL" id="DWYC01000088">
    <property type="protein sequence ID" value="HJB57871.1"/>
    <property type="molecule type" value="Genomic_DNA"/>
</dbReference>
<keyword evidence="1" id="KW-0472">Membrane</keyword>
<evidence type="ECO:0000313" key="2">
    <source>
        <dbReference type="EMBL" id="HJB57871.1"/>
    </source>
</evidence>
<keyword evidence="1" id="KW-1133">Transmembrane helix</keyword>
<gene>
    <name evidence="2" type="ORF">H9714_10000</name>
</gene>
<organism evidence="2 3">
    <name type="scientific">Candidatus Flavonifractor intestinipullorum</name>
    <dbReference type="NCBI Taxonomy" id="2838587"/>
    <lineage>
        <taxon>Bacteria</taxon>
        <taxon>Bacillati</taxon>
        <taxon>Bacillota</taxon>
        <taxon>Clostridia</taxon>
        <taxon>Eubacteriales</taxon>
        <taxon>Oscillospiraceae</taxon>
        <taxon>Flavonifractor</taxon>
    </lineage>
</organism>
<protein>
    <submittedName>
        <fullName evidence="2">SipW-dependent-type signal peptide-containing protein</fullName>
    </submittedName>
</protein>
<accession>A0A9D2S6L5</accession>
<evidence type="ECO:0000313" key="3">
    <source>
        <dbReference type="Proteomes" id="UP000824208"/>
    </source>
</evidence>
<dbReference type="Proteomes" id="UP000824208">
    <property type="component" value="Unassembled WGS sequence"/>
</dbReference>
<keyword evidence="1" id="KW-0812">Transmembrane</keyword>
<proteinExistence type="predicted"/>
<dbReference type="InterPro" id="IPR023833">
    <property type="entry name" value="Signal_pept_SipW-depend-type"/>
</dbReference>
<reference evidence="2" key="1">
    <citation type="journal article" date="2021" name="PeerJ">
        <title>Extensive microbial diversity within the chicken gut microbiome revealed by metagenomics and culture.</title>
        <authorList>
            <person name="Gilroy R."/>
            <person name="Ravi A."/>
            <person name="Getino M."/>
            <person name="Pursley I."/>
            <person name="Horton D.L."/>
            <person name="Alikhan N.F."/>
            <person name="Baker D."/>
            <person name="Gharbi K."/>
            <person name="Hall N."/>
            <person name="Watson M."/>
            <person name="Adriaenssens E.M."/>
            <person name="Foster-Nyarko E."/>
            <person name="Jarju S."/>
            <person name="Secka A."/>
            <person name="Antonio M."/>
            <person name="Oren A."/>
            <person name="Chaudhuri R.R."/>
            <person name="La Ragione R."/>
            <person name="Hildebrand F."/>
            <person name="Pallen M.J."/>
        </authorList>
    </citation>
    <scope>NUCLEOTIDE SEQUENCE</scope>
    <source>
        <strain evidence="2">CHK189-11263</strain>
    </source>
</reference>
<comment type="caution">
    <text evidence="2">The sequence shown here is derived from an EMBL/GenBank/DDBJ whole genome shotgun (WGS) entry which is preliminary data.</text>
</comment>